<dbReference type="EMBL" id="BAAATL010000007">
    <property type="protein sequence ID" value="GAA2474758.1"/>
    <property type="molecule type" value="Genomic_DNA"/>
</dbReference>
<name>A0ABP5YAD7_9ACTN</name>
<organism evidence="2 3">
    <name type="scientific">Streptomyces graminearus</name>
    <dbReference type="NCBI Taxonomy" id="284030"/>
    <lineage>
        <taxon>Bacteria</taxon>
        <taxon>Bacillati</taxon>
        <taxon>Actinomycetota</taxon>
        <taxon>Actinomycetes</taxon>
        <taxon>Kitasatosporales</taxon>
        <taxon>Streptomycetaceae</taxon>
        <taxon>Streptomyces</taxon>
    </lineage>
</organism>
<evidence type="ECO:0000313" key="3">
    <source>
        <dbReference type="Proteomes" id="UP001501721"/>
    </source>
</evidence>
<sequence length="61" mass="6752">MTQVTQVTQVTQGDAEMGRLRHPCLRRSPAVLGARVTQVTQRFLLRKKEAGFCGGAVRLRA</sequence>
<comment type="caution">
    <text evidence="2">The sequence shown here is derived from an EMBL/GenBank/DDBJ whole genome shotgun (WGS) entry which is preliminary data.</text>
</comment>
<accession>A0ABP5YAD7</accession>
<keyword evidence="3" id="KW-1185">Reference proteome</keyword>
<feature type="region of interest" description="Disordered" evidence="1">
    <location>
        <begin position="1"/>
        <end position="20"/>
    </location>
</feature>
<evidence type="ECO:0000256" key="1">
    <source>
        <dbReference type="SAM" id="MobiDB-lite"/>
    </source>
</evidence>
<feature type="compositionally biased region" description="Low complexity" evidence="1">
    <location>
        <begin position="1"/>
        <end position="12"/>
    </location>
</feature>
<evidence type="ECO:0000313" key="2">
    <source>
        <dbReference type="EMBL" id="GAA2474758.1"/>
    </source>
</evidence>
<reference evidence="3" key="1">
    <citation type="journal article" date="2019" name="Int. J. Syst. Evol. Microbiol.">
        <title>The Global Catalogue of Microorganisms (GCM) 10K type strain sequencing project: providing services to taxonomists for standard genome sequencing and annotation.</title>
        <authorList>
            <consortium name="The Broad Institute Genomics Platform"/>
            <consortium name="The Broad Institute Genome Sequencing Center for Infectious Disease"/>
            <person name="Wu L."/>
            <person name="Ma J."/>
        </authorList>
    </citation>
    <scope>NUCLEOTIDE SEQUENCE [LARGE SCALE GENOMIC DNA]</scope>
    <source>
        <strain evidence="3">JCM 6923</strain>
    </source>
</reference>
<proteinExistence type="predicted"/>
<gene>
    <name evidence="2" type="ORF">GCM10010422_17540</name>
</gene>
<dbReference type="Proteomes" id="UP001501721">
    <property type="component" value="Unassembled WGS sequence"/>
</dbReference>
<protein>
    <submittedName>
        <fullName evidence="2">Uncharacterized protein</fullName>
    </submittedName>
</protein>